<protein>
    <submittedName>
        <fullName evidence="5">Putative phage tail tape measure protein</fullName>
    </submittedName>
</protein>
<dbReference type="HOGENOM" id="CLU_002005_2_1_9"/>
<feature type="coiled-coil region" evidence="2">
    <location>
        <begin position="96"/>
        <end position="123"/>
    </location>
</feature>
<dbReference type="eggNOG" id="COG1196">
    <property type="taxonomic scope" value="Bacteria"/>
</dbReference>
<dbReference type="PANTHER" id="PTHR37813">
    <property type="entry name" value="FELS-2 PROPHAGE PROTEIN"/>
    <property type="match status" value="1"/>
</dbReference>
<dbReference type="PANTHER" id="PTHR37813:SF1">
    <property type="entry name" value="FELS-2 PROPHAGE PROTEIN"/>
    <property type="match status" value="1"/>
</dbReference>
<dbReference type="eggNOG" id="COG5283">
    <property type="taxonomic scope" value="Bacteria"/>
</dbReference>
<feature type="domain" description="Phage tail tape measure protein" evidence="4">
    <location>
        <begin position="197"/>
        <end position="395"/>
    </location>
</feature>
<proteinExistence type="predicted"/>
<keyword evidence="3" id="KW-1133">Transmembrane helix</keyword>
<dbReference type="OrthoDB" id="1779742at2"/>
<keyword evidence="3" id="KW-0472">Membrane</keyword>
<feature type="coiled-coil region" evidence="2">
    <location>
        <begin position="874"/>
        <end position="953"/>
    </location>
</feature>
<evidence type="ECO:0000256" key="3">
    <source>
        <dbReference type="SAM" id="Phobius"/>
    </source>
</evidence>
<keyword evidence="2" id="KW-0175">Coiled coil</keyword>
<keyword evidence="1" id="KW-1188">Viral release from host cell</keyword>
<accession>K0IVA0</accession>
<dbReference type="PATRIC" id="fig|698758.3.peg.225"/>
<evidence type="ECO:0000259" key="4">
    <source>
        <dbReference type="Pfam" id="PF10145"/>
    </source>
</evidence>
<evidence type="ECO:0000256" key="2">
    <source>
        <dbReference type="SAM" id="Coils"/>
    </source>
</evidence>
<dbReference type="KEGG" id="axl:AXY_02220"/>
<sequence>MSKRIKGITIEIDGDTRGLDKALKDVNKESRDIQRELRDVDRLLKFNPKNTELIAQKQKLLGDQIETTKKKLEQLKGSQEQVIKAFEAGEISEEQYRAFQREIAETESKLKHYENQLKQVDKTQRSFGEKMADSGKKVKEFGDKMTSLGKEMSMKVTAPLTAVAGIASKIGMDFKAGLSEVQALSGATGDELAKLEDRARELGASTKFSAKEVTDGFKYMALAGWDVKQSLDGIDGVLDLAAASGEDLGRVSDILTDSISAFGDEAKDASRYADVLAAASSNANTDVSGLGEAFKMVAPIAGALNYSLEDTALALGLMANAGIKGTQAGTTLRSALTNLTSPTAGMRKEMKKLGINIKDSEGNMKPLDELLGHLREKFSGLSEDQQASSASAIFGKQAMAGMLAVINAGEGDFKKLSKAIANSDGVAKQMASTMQNNLQGKLTNLKSALEELAIKLFDALEPALTKIVDAIQKLVDWMNGLSKNTQIIVVSIGALVAAIGPLLLILGPLISMVGSMMVALPALVPIIAGLAGPIGIVVASLSALGVAFALTRTRADETLREQRKLAENNLELAKSYSDVLDEKNEQLDKTSELLAETKKQIEVTDELVDTYEGLAKKSKLTTEEFGEFLTLQTELGNTKSPEKISEIESRMEELRKKSGLSKEEFDRLLESNEALAEQFPEAGKVIDDYGNIIMDTTGKLREMTNAELERMELEVYNRMAEDIREVNREIDEYAVLLGESLVLEDSIDGAKKRIKNTQSQIRFNEEEIKKNQEEILELQKQREEASFEEATNITQAMMDLEKQNSQLEKINEQHKKNINELERTIDIENETLGVIKEQRDSISDLIDKNNQNYDAYIQTLELQYDINVERGKENEAIDEAIAKRKENIKQLKDQIEKEGDSNGEKQEGIEKLEKEIKRIEDVKSRINTVNESLNSQNEKYTIAENNLAKVDEKVKKIGENTRGNVKRAEAYNQIAGEDVRKRIEIKTNKDADDENEKWKSPIRKVVNVVTSGLEKLKFWKDGTNFHPGGPAVLGEGSGPELVEHNGKLSLASFGLYDLPVGAKVYTNEETVNMLRSGLISGIDRGLSLQRKPNNSIDLTGLNTKEVMSVLKEQNDLLLMLLRKDTNVYFDGREIAYATEPYVTEIQNRDIYVKNSFK</sequence>
<evidence type="ECO:0000313" key="5">
    <source>
        <dbReference type="EMBL" id="BAM46354.1"/>
    </source>
</evidence>
<organism evidence="5 6">
    <name type="scientific">Amphibacillus xylanus (strain ATCC 51415 / DSM 6626 / JCM 7361 / LMG 17667 / NBRC 15112 / Ep01)</name>
    <dbReference type="NCBI Taxonomy" id="698758"/>
    <lineage>
        <taxon>Bacteria</taxon>
        <taxon>Bacillati</taxon>
        <taxon>Bacillota</taxon>
        <taxon>Bacilli</taxon>
        <taxon>Bacillales</taxon>
        <taxon>Bacillaceae</taxon>
        <taxon>Amphibacillus</taxon>
    </lineage>
</organism>
<dbReference type="STRING" id="698758.AXY_02220"/>
<dbReference type="Pfam" id="PF10145">
    <property type="entry name" value="PhageMin_Tail"/>
    <property type="match status" value="1"/>
</dbReference>
<feature type="transmembrane region" description="Helical" evidence="3">
    <location>
        <begin position="487"/>
        <end position="510"/>
    </location>
</feature>
<evidence type="ECO:0000256" key="1">
    <source>
        <dbReference type="ARBA" id="ARBA00022612"/>
    </source>
</evidence>
<feature type="coiled-coil region" evidence="2">
    <location>
        <begin position="716"/>
        <end position="838"/>
    </location>
</feature>
<feature type="transmembrane region" description="Helical" evidence="3">
    <location>
        <begin position="522"/>
        <end position="550"/>
    </location>
</feature>
<name>K0IVA0_AMPXN</name>
<dbReference type="RefSeq" id="WP_015008960.1">
    <property type="nucleotide sequence ID" value="NC_018704.1"/>
</dbReference>
<gene>
    <name evidence="5" type="ordered locus">AXY_02220</name>
</gene>
<dbReference type="EMBL" id="AP012050">
    <property type="protein sequence ID" value="BAM46354.1"/>
    <property type="molecule type" value="Genomic_DNA"/>
</dbReference>
<keyword evidence="3" id="KW-0812">Transmembrane</keyword>
<reference evidence="5 6" key="1">
    <citation type="submission" date="2011-01" db="EMBL/GenBank/DDBJ databases">
        <title>Whole genome sequence of Amphibacillus xylinus NBRC 15112.</title>
        <authorList>
            <person name="Nakazawa H."/>
            <person name="Katano Y."/>
            <person name="Nakamura S."/>
            <person name="Sasagawa M."/>
            <person name="Fukada J."/>
            <person name="Arai T."/>
            <person name="Sasakura N."/>
            <person name="Mochizuki D."/>
            <person name="Hosoyama A."/>
            <person name="Harada K."/>
            <person name="Horikawa H."/>
            <person name="Kato Y."/>
            <person name="Harada T."/>
            <person name="Sasaki K."/>
            <person name="Sekiguchi M."/>
            <person name="Hodoyama M."/>
            <person name="Nishiko R."/>
            <person name="Narita H."/>
            <person name="Hanamaki A."/>
            <person name="Hata C."/>
            <person name="Konno Y."/>
            <person name="Niimura Y."/>
            <person name="Yamazaki S."/>
            <person name="Fujita N."/>
        </authorList>
    </citation>
    <scope>NUCLEOTIDE SEQUENCE [LARGE SCALE GENOMIC DNA]</scope>
    <source>
        <strain evidence="6">ATCC 51415 / DSM 6626 / JCM 7361 / LMG 17667 / NBRC 15112 / Ep01</strain>
    </source>
</reference>
<dbReference type="InterPro" id="IPR010090">
    <property type="entry name" value="Phage_tape_meas"/>
</dbReference>
<dbReference type="AlphaFoldDB" id="K0IVA0"/>
<evidence type="ECO:0000313" key="6">
    <source>
        <dbReference type="Proteomes" id="UP000006294"/>
    </source>
</evidence>
<dbReference type="Proteomes" id="UP000006294">
    <property type="component" value="Chromosome"/>
</dbReference>
<keyword evidence="6" id="KW-1185">Reference proteome</keyword>
<dbReference type="NCBIfam" id="TIGR01760">
    <property type="entry name" value="tape_meas_TP901"/>
    <property type="match status" value="1"/>
</dbReference>